<feature type="compositionally biased region" description="Polar residues" evidence="11">
    <location>
        <begin position="212"/>
        <end position="228"/>
    </location>
</feature>
<feature type="compositionally biased region" description="Basic residues" evidence="11">
    <location>
        <begin position="579"/>
        <end position="598"/>
    </location>
</feature>
<feature type="region of interest" description="Disordered" evidence="11">
    <location>
        <begin position="553"/>
        <end position="604"/>
    </location>
</feature>
<keyword evidence="7" id="KW-0648">Protein biosynthesis</keyword>
<dbReference type="CDD" id="cd16261">
    <property type="entry name" value="EF2_snRNP_III"/>
    <property type="match status" value="1"/>
</dbReference>
<feature type="compositionally biased region" description="Polar residues" evidence="11">
    <location>
        <begin position="1209"/>
        <end position="1234"/>
    </location>
</feature>
<evidence type="ECO:0000256" key="5">
    <source>
        <dbReference type="ARBA" id="ARBA00022768"/>
    </source>
</evidence>
<dbReference type="InterPro" id="IPR000640">
    <property type="entry name" value="EFG_V-like"/>
</dbReference>
<dbReference type="CDD" id="cd04096">
    <property type="entry name" value="eEF2_snRNP_like_C"/>
    <property type="match status" value="1"/>
</dbReference>
<dbReference type="Pfam" id="PF00679">
    <property type="entry name" value="EFG_C"/>
    <property type="match status" value="1"/>
</dbReference>
<dbReference type="FunFam" id="3.30.230.10:FF:000006">
    <property type="entry name" value="Translation elongation factor 2"/>
    <property type="match status" value="1"/>
</dbReference>
<dbReference type="FunFam" id="3.40.50.300:FF:000058">
    <property type="entry name" value="Translation elongation factor 2"/>
    <property type="match status" value="1"/>
</dbReference>
<feature type="region of interest" description="Disordered" evidence="11">
    <location>
        <begin position="1327"/>
        <end position="1356"/>
    </location>
</feature>
<dbReference type="Gene3D" id="3.30.70.240">
    <property type="match status" value="1"/>
</dbReference>
<feature type="transmembrane region" description="Helical" evidence="12">
    <location>
        <begin position="20"/>
        <end position="42"/>
    </location>
</feature>
<dbReference type="SUPFAM" id="SSF54980">
    <property type="entry name" value="EF-G C-terminal domain-like"/>
    <property type="match status" value="2"/>
</dbReference>
<dbReference type="FunFam" id="3.30.70.240:FF:000003">
    <property type="entry name" value="Translation elongation factor 2"/>
    <property type="match status" value="1"/>
</dbReference>
<dbReference type="InterPro" id="IPR005225">
    <property type="entry name" value="Small_GTP-bd"/>
</dbReference>
<feature type="region of interest" description="Disordered" evidence="11">
    <location>
        <begin position="123"/>
        <end position="159"/>
    </location>
</feature>
<feature type="region of interest" description="Disordered" evidence="11">
    <location>
        <begin position="192"/>
        <end position="253"/>
    </location>
</feature>
<comment type="subcellular location">
    <subcellularLocation>
        <location evidence="1">Cytoplasm</location>
    </subcellularLocation>
</comment>
<dbReference type="Pfam" id="PF25038">
    <property type="entry name" value="Csf1_C"/>
    <property type="match status" value="1"/>
</dbReference>
<dbReference type="PROSITE" id="PS00301">
    <property type="entry name" value="G_TR_1"/>
    <property type="match status" value="1"/>
</dbReference>
<dbReference type="FunFam" id="3.30.70.870:FF:000002">
    <property type="entry name" value="Translation elongation factor 2"/>
    <property type="match status" value="1"/>
</dbReference>
<proteinExistence type="predicted"/>
<evidence type="ECO:0000256" key="11">
    <source>
        <dbReference type="SAM" id="MobiDB-lite"/>
    </source>
</evidence>
<dbReference type="Pfam" id="PF03764">
    <property type="entry name" value="EFG_IV"/>
    <property type="match status" value="1"/>
</dbReference>
<dbReference type="FunFam" id="2.40.30.10:FF:000010">
    <property type="entry name" value="Translation elongation factor 2"/>
    <property type="match status" value="1"/>
</dbReference>
<dbReference type="Pfam" id="PF21678">
    <property type="entry name" value="Csf1_N"/>
    <property type="match status" value="2"/>
</dbReference>
<dbReference type="CDD" id="cd03700">
    <property type="entry name" value="EF2_snRNP_like_II"/>
    <property type="match status" value="1"/>
</dbReference>
<keyword evidence="3" id="KW-0963">Cytoplasm</keyword>
<dbReference type="PROSITE" id="PS51722">
    <property type="entry name" value="G_TR_2"/>
    <property type="match status" value="1"/>
</dbReference>
<keyword evidence="15" id="KW-1185">Reference proteome</keyword>
<accession>A0AAV9PQ51</accession>
<evidence type="ECO:0000256" key="10">
    <source>
        <dbReference type="ARBA" id="ARBA00049117"/>
    </source>
</evidence>
<dbReference type="InterPro" id="IPR000795">
    <property type="entry name" value="T_Tr_GTP-bd_dom"/>
</dbReference>
<dbReference type="InterPro" id="IPR056779">
    <property type="entry name" value="Csf1_C"/>
</dbReference>
<dbReference type="SUPFAM" id="SSF50447">
    <property type="entry name" value="Translation proteins"/>
    <property type="match status" value="1"/>
</dbReference>
<dbReference type="Gene3D" id="3.30.230.10">
    <property type="match status" value="1"/>
</dbReference>
<feature type="region of interest" description="Disordered" evidence="11">
    <location>
        <begin position="1206"/>
        <end position="1296"/>
    </location>
</feature>
<dbReference type="InterPro" id="IPR027417">
    <property type="entry name" value="P-loop_NTPase"/>
</dbReference>
<dbReference type="RefSeq" id="XP_064664243.1">
    <property type="nucleotide sequence ID" value="XM_064798009.1"/>
</dbReference>
<dbReference type="InterPro" id="IPR004161">
    <property type="entry name" value="EFTu-like_2"/>
</dbReference>
<dbReference type="InterPro" id="IPR020568">
    <property type="entry name" value="Ribosomal_Su5_D2-typ_SF"/>
</dbReference>
<keyword evidence="6" id="KW-0378">Hydrolase</keyword>
<dbReference type="GeneID" id="89922094"/>
<keyword evidence="12" id="KW-1133">Transmembrane helix</keyword>
<keyword evidence="5" id="KW-0251">Elongation factor</keyword>
<dbReference type="SUPFAM" id="SSF54211">
    <property type="entry name" value="Ribosomal protein S5 domain 2-like"/>
    <property type="match status" value="1"/>
</dbReference>
<evidence type="ECO:0000256" key="1">
    <source>
        <dbReference type="ARBA" id="ARBA00004496"/>
    </source>
</evidence>
<dbReference type="NCBIfam" id="TIGR00231">
    <property type="entry name" value="small_GTP"/>
    <property type="match status" value="1"/>
</dbReference>
<reference evidence="14 15" key="1">
    <citation type="submission" date="2023-08" db="EMBL/GenBank/DDBJ databases">
        <title>Black Yeasts Isolated from many extreme environments.</title>
        <authorList>
            <person name="Coleine C."/>
            <person name="Stajich J.E."/>
            <person name="Selbmann L."/>
        </authorList>
    </citation>
    <scope>NUCLEOTIDE SEQUENCE [LARGE SCALE GENOMIC DNA]</scope>
    <source>
        <strain evidence="14 15">CCFEE 5935</strain>
    </source>
</reference>
<feature type="compositionally biased region" description="Low complexity" evidence="11">
    <location>
        <begin position="1267"/>
        <end position="1282"/>
    </location>
</feature>
<dbReference type="InterPro" id="IPR041095">
    <property type="entry name" value="EFG_II"/>
</dbReference>
<dbReference type="InterPro" id="IPR048636">
    <property type="entry name" value="Csf1_N"/>
</dbReference>
<dbReference type="EMBL" id="JAVRRT010000001">
    <property type="protein sequence ID" value="KAK5175605.1"/>
    <property type="molecule type" value="Genomic_DNA"/>
</dbReference>
<dbReference type="SUPFAM" id="SSF52540">
    <property type="entry name" value="P-loop containing nucleoside triphosphate hydrolases"/>
    <property type="match status" value="1"/>
</dbReference>
<dbReference type="InterPro" id="IPR035647">
    <property type="entry name" value="EFG_III/V"/>
</dbReference>
<comment type="function">
    <text evidence="9">Catalyzes the GTP-dependent ribosomal translocation step during translation elongation. During this step, the ribosome changes from the pre-translocational (PRE) to the post-translocational (POST) state as the newly formed A-site-bound peptidyl-tRNA and P-site-bound deacylated tRNA move to the P and E sites, respectively. Catalyzes the coordinated movement of the two tRNA molecules, the mRNA and conformational changes in the ribosome.</text>
</comment>
<dbReference type="FunFam" id="3.90.1430.10:FF:000003">
    <property type="entry name" value="Elongation factor 2"/>
    <property type="match status" value="1"/>
</dbReference>
<gene>
    <name evidence="14" type="primary">CSF1</name>
    <name evidence="14" type="ORF">LTR77_000744</name>
</gene>
<keyword evidence="12" id="KW-0472">Membrane</keyword>
<protein>
    <recommendedName>
        <fullName evidence="2">Elongation factor 2</fullName>
    </recommendedName>
</protein>
<evidence type="ECO:0000259" key="13">
    <source>
        <dbReference type="PROSITE" id="PS51722"/>
    </source>
</evidence>
<dbReference type="Gene3D" id="2.40.30.10">
    <property type="entry name" value="Translation factors"/>
    <property type="match status" value="1"/>
</dbReference>
<dbReference type="InterPro" id="IPR005517">
    <property type="entry name" value="Transl_elong_EFG/EF2_IV"/>
</dbReference>
<dbReference type="PANTHER" id="PTHR32085">
    <property type="entry name" value="PROTEIN CSF1"/>
    <property type="match status" value="1"/>
</dbReference>
<dbReference type="Proteomes" id="UP001337655">
    <property type="component" value="Unassembled WGS sequence"/>
</dbReference>
<dbReference type="GO" id="GO:0003924">
    <property type="term" value="F:GTPase activity"/>
    <property type="evidence" value="ECO:0007669"/>
    <property type="project" value="InterPro"/>
</dbReference>
<evidence type="ECO:0000256" key="8">
    <source>
        <dbReference type="ARBA" id="ARBA00023134"/>
    </source>
</evidence>
<keyword evidence="4" id="KW-0547">Nucleotide-binding</keyword>
<dbReference type="GO" id="GO:0006113">
    <property type="term" value="P:fermentation"/>
    <property type="evidence" value="ECO:0007669"/>
    <property type="project" value="InterPro"/>
</dbReference>
<dbReference type="GO" id="GO:0003746">
    <property type="term" value="F:translation elongation factor activity"/>
    <property type="evidence" value="ECO:0007669"/>
    <property type="project" value="UniProtKB-KW"/>
</dbReference>
<feature type="compositionally biased region" description="Polar residues" evidence="11">
    <location>
        <begin position="235"/>
        <end position="253"/>
    </location>
</feature>
<dbReference type="Pfam" id="PF14492">
    <property type="entry name" value="EFG_III"/>
    <property type="match status" value="1"/>
</dbReference>
<dbReference type="Gene3D" id="3.40.50.300">
    <property type="entry name" value="P-loop containing nucleotide triphosphate hydrolases"/>
    <property type="match status" value="1"/>
</dbReference>
<dbReference type="InterPro" id="IPR029636">
    <property type="entry name" value="Csf1"/>
</dbReference>
<evidence type="ECO:0000256" key="3">
    <source>
        <dbReference type="ARBA" id="ARBA00022490"/>
    </source>
</evidence>
<comment type="catalytic activity">
    <reaction evidence="10">
        <text>GTP + H2O = GDP + phosphate + H(+)</text>
        <dbReference type="Rhea" id="RHEA:19669"/>
        <dbReference type="ChEBI" id="CHEBI:15377"/>
        <dbReference type="ChEBI" id="CHEBI:15378"/>
        <dbReference type="ChEBI" id="CHEBI:37565"/>
        <dbReference type="ChEBI" id="CHEBI:43474"/>
        <dbReference type="ChEBI" id="CHEBI:58189"/>
    </reaction>
    <physiologicalReaction direction="left-to-right" evidence="10">
        <dbReference type="Rhea" id="RHEA:19670"/>
    </physiologicalReaction>
</comment>
<feature type="domain" description="Tr-type G" evidence="13">
    <location>
        <begin position="3262"/>
        <end position="3499"/>
    </location>
</feature>
<keyword evidence="12" id="KW-0812">Transmembrane</keyword>
<dbReference type="Pfam" id="PF03144">
    <property type="entry name" value="GTP_EFTU_D2"/>
    <property type="match status" value="1"/>
</dbReference>
<dbReference type="InterPro" id="IPR031157">
    <property type="entry name" value="G_TR_CS"/>
</dbReference>
<organism evidence="14 15">
    <name type="scientific">Saxophila tyrrhenica</name>
    <dbReference type="NCBI Taxonomy" id="1690608"/>
    <lineage>
        <taxon>Eukaryota</taxon>
        <taxon>Fungi</taxon>
        <taxon>Dikarya</taxon>
        <taxon>Ascomycota</taxon>
        <taxon>Pezizomycotina</taxon>
        <taxon>Dothideomycetes</taxon>
        <taxon>Dothideomycetidae</taxon>
        <taxon>Mycosphaerellales</taxon>
        <taxon>Extremaceae</taxon>
        <taxon>Saxophila</taxon>
    </lineage>
</organism>
<keyword evidence="14" id="KW-0675">Receptor</keyword>
<dbReference type="Gene3D" id="3.30.70.870">
    <property type="entry name" value="Elongation Factor G (Translational Gtpase), domain 3"/>
    <property type="match status" value="1"/>
</dbReference>
<name>A0AAV9PQ51_9PEZI</name>
<dbReference type="InterPro" id="IPR014721">
    <property type="entry name" value="Ribsml_uS5_D2-typ_fold_subgr"/>
</dbReference>
<evidence type="ECO:0000256" key="6">
    <source>
        <dbReference type="ARBA" id="ARBA00022801"/>
    </source>
</evidence>
<evidence type="ECO:0000256" key="9">
    <source>
        <dbReference type="ARBA" id="ARBA00024731"/>
    </source>
</evidence>
<dbReference type="Pfam" id="PF00009">
    <property type="entry name" value="GTP_EFTU"/>
    <property type="match status" value="1"/>
</dbReference>
<keyword evidence="8" id="KW-0342">GTP-binding</keyword>
<evidence type="ECO:0000313" key="15">
    <source>
        <dbReference type="Proteomes" id="UP001337655"/>
    </source>
</evidence>
<evidence type="ECO:0000256" key="12">
    <source>
        <dbReference type="SAM" id="Phobius"/>
    </source>
</evidence>
<feature type="region of interest" description="Disordered" evidence="11">
    <location>
        <begin position="1937"/>
        <end position="1957"/>
    </location>
</feature>
<dbReference type="SMART" id="SM00838">
    <property type="entry name" value="EFG_C"/>
    <property type="match status" value="1"/>
</dbReference>
<dbReference type="PRINTS" id="PR00315">
    <property type="entry name" value="ELONGATNFCT"/>
</dbReference>
<evidence type="ECO:0000313" key="14">
    <source>
        <dbReference type="EMBL" id="KAK5175605.1"/>
    </source>
</evidence>
<dbReference type="InterPro" id="IPR009000">
    <property type="entry name" value="Transl_B-barrel_sf"/>
</dbReference>
<dbReference type="GO" id="GO:0005525">
    <property type="term" value="F:GTP binding"/>
    <property type="evidence" value="ECO:0007669"/>
    <property type="project" value="UniProtKB-KW"/>
</dbReference>
<evidence type="ECO:0000256" key="7">
    <source>
        <dbReference type="ARBA" id="ARBA00022917"/>
    </source>
</evidence>
<dbReference type="CDD" id="cd01885">
    <property type="entry name" value="EF2"/>
    <property type="match status" value="1"/>
</dbReference>
<dbReference type="GO" id="GO:0005737">
    <property type="term" value="C:cytoplasm"/>
    <property type="evidence" value="ECO:0007669"/>
    <property type="project" value="UniProtKB-SubCell"/>
</dbReference>
<dbReference type="CDD" id="cd01681">
    <property type="entry name" value="aeEF2_snRNP_like_IV"/>
    <property type="match status" value="1"/>
</dbReference>
<dbReference type="PANTHER" id="PTHR32085:SF3">
    <property type="entry name" value="PROTEIN CSF1"/>
    <property type="match status" value="1"/>
</dbReference>
<dbReference type="GO" id="GO:0016020">
    <property type="term" value="C:membrane"/>
    <property type="evidence" value="ECO:0007669"/>
    <property type="project" value="InterPro"/>
</dbReference>
<evidence type="ECO:0000256" key="4">
    <source>
        <dbReference type="ARBA" id="ARBA00022741"/>
    </source>
</evidence>
<feature type="transmembrane region" description="Helical" evidence="12">
    <location>
        <begin position="63"/>
        <end position="81"/>
    </location>
</feature>
<dbReference type="SMART" id="SM00889">
    <property type="entry name" value="EFG_IV"/>
    <property type="match status" value="1"/>
</dbReference>
<sequence length="4088" mass="453262">MDGDSSQLAVQPLVAAGSFNWVFLVEILVCGILGLFFLFYFNRLFATLIAYCIRAWTWHKYRAYIDITALQISLLGGRIFFKSIRYHAHNVTVLVYEGHITWRYWLRLVQKAEAFEAEGLSKTSKDPSVEKDDDSSSGKEKDKSRSRSVGKEERAGGKMKKELPCRISVKVAGVEAFVYNRSPLYDMIVEQTRKKAPQPPSSSGSDEKRAGHNTSSSSGDSRKGQTASFGFGPEKTNTQDTTGMASVEQTYSQSNQKMPELPAFLRMFPIKIECRKAAAAVGNEHTTSIVVAKLDKAVGTIDAGHAGPLDLYKLLFNFDLENINATMKPNRDFKQLQRDAARRILSDKEADPTPNESSHALFLRSLRKRWHTLTNVFPNSNSVNGSLRAASMVSKVDGTNTLRDELPGQTEWHGLARYLEDEKQDEHDEWKDVEYGKASTLADIEKLNFRFYFDMPGQVQNNVTDGSSSAYLDDMNGSKPPDYGMDFLVHGGVVTYGPWTDRQRLNLQQIFFPASYVDSTPTETLKPGETRNWSLFKIFVLVEKDVTLRIPSRESSKDTKWQGRAAKSKHADGQDGGTTKRKGRHGRPHRHARRRKGKQGTAGSDARPYAWLDITVKTDSTINYTMDMFARTTGYVNKLNCDIKGTEITSSVNHGLLWRTGAVSLGADLSQPTSWNSLRKWPFDITIDDMELFILRDHMFLIIDLVNDWSSGPPGDFFTFVPYIYSLRMLFRNFIIYLNVNDSNIVNDSADLDKNDFLTLEGRLESTLDISMDKYRPVRNMITFDVLATDMRMRMINPTRSTFAPFVKDKVVAELPKLTLSGSYSGHLEERHGLTDTLRFDIVGSGLTLKAYGFLVRQLINVKENYFGDYMHFKTLEEFQSADDDLAVANLKTSSLPKPTSTNELDVMLCIIAEDATVLFPTNIYSCDDFVRIELPVANLDLRIISYYLDMGLQLSPLTFLSGSMSQDDSSGDSASSTQMFVKHVDLDGHRAFGLPPDEPAYVNQWNIDVGSITGEFSSSFIHDLAMASRAFVYGFQDGDNALPLPSPSVFFDSTFVQVRTDIVRIWFHIGKDALLLSLDPVDVVTNDWAGETFSQRVSVLAPNVTLACVDARSAARSRARDTPGHSGKATVRTYAFLQTGVAVNVVMRKLHFEEERRKQQAHIREHDLRTHRASFLQRRSTQFVDADHEDPEYYPPAMPYPMLPLPLNQSGGLQSRPASLRSVQHAKQINPKQSSSSLSASVKAAPVPKNPRLQEIEQDDLLATPSFRSVRSSSRASSADSNRGRHRPSADRGKARNAFARSTMAFSSSFAEPYFPLELVQPDEANVPDFSPIAGDDETDSDASSLSSGTIDEPDLDEDAAQTSVLISVAPGIRAYFEPRVVVTGTKLIRKVLPKHPEEVMDAFQMDVLAAITGVQQQRHGSNSTLEIKVDLPAAQLRAANPASNGSEDDRLDLSIRSVDVLVRTRDLPNGSGPNETIAVHSTMGNVDATLGTKTQLAADNAPAAFSISDALVWLAIGSSQSINASVSETALRISGEQAAYLTDFVLRLLPVIEELQPKVLEPLEIGRQRLLLLIRTLIEHSEESGDPPFMSRMTYILRAFQEHFRNQDSWKIMMRLRNILHNLPPEVRKSLIERSTSLVPEQNFDAPVKELEEWASWRNWDVPNVHQTVAFQQLLETGDAMSTQPAESKPLILAVRSEHLRIAVTAEKFSNEIVLEETTLGLSQIPPTAPTGLMLLDENTRTKTELQLHTGSIALSANWSVFNIVERILPLVEKLQALSHRLSKPKRSPPDGHLEYGLTRHVFHVVVSTDNGSIVLETINLRHLSRADRMKLSVIGTTEAEEPYGPCASALIHAEAAITELRGPKRRLWHTNLESPSIYLDHLQPRADASVPPSVTVAISYSTLDLAVQEPIPGLLHIVGSVIKDEASKIMKLVDSAQSSTVPQEKTPPSKARSKAPPKIHFALLAGQLRLQLSLLQVLSYQLQGTAASVRVAPNLDRDRAWAIDYDVGRQTHCFINSSSNETHEQNILDIPPINGHVGLELEPAVTSLSVATSMDRVEIDASAIQGVVAVMNRPEVQDVVAGIRHSIGDIQRDVEKLKPQSPPVESQVTRGRPLVAFDVRFALLGVRVATKTPQGHNTASAGIELGIGPVYVSASNRDNFDQNQSLLPEVRAQIRDIGAKLHKYVDGRQQSCGNLEFGITLHFTSHLDADDKVARELKIQSRGFEVNVYPDTASTAVDVINHLQDKIKDLDLSHEMDYLRRIRDSRRHTVIQKMSNKEESTSEEEAAFSATDLLSVSTSVELTGIRVAWIVPTAYAGGGQRQVSDLVLSLERIEFTTRGGHEAKLSIQDMQLQLAKKDAALVRRSWNSALLSEVSFSVAYWSVGKNRSIAFKAAGKPLEIRLESKFIVEADAVQKSIHDAVEKFKLGTATWKTRAASIGKPRAEMFDTKLLSSLLMEADFAGAIVYVQGTGPRDRSLSLLAASSQQQGSHHGRYGQFAADGAQMQTTLKAPGIAMKLEYHAKIEGQQPTVNGEIQIEASNNMLLPNVVPLILEISNGVKEVMQTQDGAATPKQEPAADHKASQHFFEDESIVTADPAAIFGKTKVDIGLRICRQEFGLTCQPIARVDAKAQMEDLYITMNTIDSDEHGRFFAISAVVTKLSTQVKHVYSREPTFSFDMDAINLSVLNSKHLSGTSGISAILKINPTSTFINGKQLQDLLLFREIWLPPEIRAAQSSSPPPQQSPGRQEDFFAQKYQSVAAAAAFPWNATVSIAELAVNLDLGQSIGKQSFTITDLWASQAKSSNWEQNLCIGMEEMAMNGSGRMSGFIRLNKLGIRTTIKWPQDVAQQHRRTPLIQASAGFQRLRAKAAFDYQAFAFGDIEGFDFLMYNVHQTHGEAKDRLVAVLDCEKAYVFCTSTSPAQALGLYQAFDRLIQEKQQAFVQSLKDIEKHLRRESTIVPTRFGPRIPDSPIIRRDKKDAIALHTDVVLTMGTISFGVFPSTFFDSQILKLEANNIQARFAVGVEKGKIQGGLGMTLGQLQVALASVKRPSAVPRALDISVDDVVSSAVNAKGGTILRVPKVVASMQTWQDTNSNNVDYIFKSLFEGKIDVGWNLSRIDFIKNMWVAHSRSLAARLGKALPESAVKITAGPVEEGDKQKSGDTAAAQEKITAEVNLPMSKYEYHALEPAIIETPQLRDMGEATPPLEWIGLNRDRLPNVTHQIIIVSLLEVAKEVEDAYERILGSSFTVEELRDLMDNPKNIRNMSVIAHVDHGKSTLTDSLVQRAGIISAKNAGTARFTDTRADEQERGVTIKSTAISLYGSLFDPEDLKDIPVKTEKNDFLVNLIDSPGHVDFSSEVTAALRVTDGALVVVDTIEGVCVQTETVLRQALGERIKPVVVINKVDRALLELQLSKEDLFQNFSRVIESVNVVIATYYDKALGDVQVQPDKGTIAFGSGLHGWAFTVRQFAAKYSKKFGVDKNKMMERLWGDSFFNPKTKKWTKVGTHEGQTLERAFNQFCLDPIFRIFDTIMNDKKKEIPTLLEKLEIKLATDEKELEGKPLLKVVMRKFLPAADALMEMMILHLPSPATAQKYRMETLYEGPHDDESAIGIRDCDPKGPLMLYVSKMVPTSDKGRFYAFGRVFSGTARSGLKVRIQGPNYIPGKKEDLFVKSIQRTILMMGKYTEPIEDVPAGNILGLVGIDQFLLKSGTLTTSETSHNLKVMKFSVSPVVQRSVEVKNANDLPKLVEGLKRLSKSDPCVLTMINESGEHIVAGAGELHLEICLKDLEEDHAGVPLRISDPVVQYRETVGGDSRIIALSKSPNKHNRLYISATPLAEEVSKDIEAGKIGPRDDFKARARILADDHGWDVTDARKIWCFGPDTNGANLLVDQTKAVQYLNEIKDSVVSGFQWATKEGPVAEEPMRSCRFNIMDVTLHADAIHRGGGQIIPTARRVLYAATLLADPGLLEPVFLVEIQVPEQAMGGIYGVLTRRRGHVFEEAQRPGTPLFNVKAYLPVKESFGFNADLRSNTSGQAFPQSVFDHWQILPGGSPLDRTTLPGQVVEEMRKRKGIKVEVPGYENYYDKL</sequence>
<evidence type="ECO:0000256" key="2">
    <source>
        <dbReference type="ARBA" id="ARBA00017891"/>
    </source>
</evidence>
<comment type="caution">
    <text evidence="14">The sequence shown here is derived from an EMBL/GenBank/DDBJ whole genome shotgun (WGS) entry which is preliminary data.</text>
</comment>